<organism evidence="7 8">
    <name type="scientific">Paraburkholderia caribensis MBA4</name>
    <dbReference type="NCBI Taxonomy" id="1323664"/>
    <lineage>
        <taxon>Bacteria</taxon>
        <taxon>Pseudomonadati</taxon>
        <taxon>Pseudomonadota</taxon>
        <taxon>Betaproteobacteria</taxon>
        <taxon>Burkholderiales</taxon>
        <taxon>Burkholderiaceae</taxon>
        <taxon>Paraburkholderia</taxon>
    </lineage>
</organism>
<dbReference type="Pfam" id="PF12399">
    <property type="entry name" value="BCA_ABC_TP_C"/>
    <property type="match status" value="1"/>
</dbReference>
<keyword evidence="1" id="KW-0813">Transport</keyword>
<dbReference type="InterPro" id="IPR032823">
    <property type="entry name" value="BCA_ABC_TP_C"/>
</dbReference>
<dbReference type="GeneID" id="69973430"/>
<dbReference type="Gene3D" id="3.40.50.300">
    <property type="entry name" value="P-loop containing nucleotide triphosphate hydrolases"/>
    <property type="match status" value="1"/>
</dbReference>
<evidence type="ECO:0000313" key="7">
    <source>
        <dbReference type="EMBL" id="ALL69907.1"/>
    </source>
</evidence>
<dbReference type="PROSITE" id="PS50893">
    <property type="entry name" value="ABC_TRANSPORTER_2"/>
    <property type="match status" value="1"/>
</dbReference>
<keyword evidence="3" id="KW-0997">Cell inner membrane</keyword>
<dbReference type="Proteomes" id="UP000019146">
    <property type="component" value="Plasmid unnamed"/>
</dbReference>
<dbReference type="AlphaFoldDB" id="A0A0P0RLX9"/>
<keyword evidence="3" id="KW-0472">Membrane</keyword>
<proteinExistence type="predicted"/>
<keyword evidence="7" id="KW-0614">Plasmid</keyword>
<dbReference type="RefSeq" id="WP_035995205.1">
    <property type="nucleotide sequence ID" value="NZ_CP012748.1"/>
</dbReference>
<dbReference type="GO" id="GO:0016887">
    <property type="term" value="F:ATP hydrolysis activity"/>
    <property type="evidence" value="ECO:0007669"/>
    <property type="project" value="InterPro"/>
</dbReference>
<dbReference type="GO" id="GO:0005886">
    <property type="term" value="C:plasma membrane"/>
    <property type="evidence" value="ECO:0007669"/>
    <property type="project" value="TreeGrafter"/>
</dbReference>
<evidence type="ECO:0000313" key="8">
    <source>
        <dbReference type="Proteomes" id="UP000019146"/>
    </source>
</evidence>
<geneLocation type="plasmid" evidence="8"/>
<protein>
    <submittedName>
        <fullName evidence="7">Branched-chain amino acid transport ATP-binding protein LivG</fullName>
    </submittedName>
</protein>
<reference evidence="7 8" key="1">
    <citation type="journal article" date="2014" name="Genome Announc.">
        <title>Draft Genome Sequence of the Haloacid-Degrading Burkholderia caribensis Strain MBA4.</title>
        <authorList>
            <person name="Pan Y."/>
            <person name="Kong K.F."/>
            <person name="Tsang J.S."/>
        </authorList>
    </citation>
    <scope>NUCLEOTIDE SEQUENCE [LARGE SCALE GENOMIC DNA]</scope>
    <source>
        <strain evidence="7 8">MBA4</strain>
        <plasmid evidence="8">Plasmid</plasmid>
    </source>
</reference>
<keyword evidence="4" id="KW-0547">Nucleotide-binding</keyword>
<dbReference type="InterPro" id="IPR027417">
    <property type="entry name" value="P-loop_NTPase"/>
</dbReference>
<evidence type="ECO:0000259" key="6">
    <source>
        <dbReference type="PROSITE" id="PS50893"/>
    </source>
</evidence>
<dbReference type="GO" id="GO:0005524">
    <property type="term" value="F:ATP binding"/>
    <property type="evidence" value="ECO:0007669"/>
    <property type="project" value="UniProtKB-KW"/>
</dbReference>
<evidence type="ECO:0000256" key="3">
    <source>
        <dbReference type="ARBA" id="ARBA00022519"/>
    </source>
</evidence>
<dbReference type="CDD" id="cd03219">
    <property type="entry name" value="ABC_Mj1267_LivG_branched"/>
    <property type="match status" value="1"/>
</dbReference>
<evidence type="ECO:0000256" key="4">
    <source>
        <dbReference type="ARBA" id="ARBA00022741"/>
    </source>
</evidence>
<dbReference type="KEGG" id="bcai:K788_0001732"/>
<dbReference type="InterPro" id="IPR051120">
    <property type="entry name" value="ABC_AA/LPS_Transport"/>
</dbReference>
<accession>A0A0P0RLX9</accession>
<sequence length="251" mass="26647">MSDALLQARGLSITFGGLKAVQDVSLDVMPNTLTALVGPNGAGKTTLFALLSGFLRPGAGRVQYLGRDITGMAPHQSARLGLTRTFQIVQPFGAQTVRENIAVGAHLHQPGRRAALAAAEAVAERVNLHDNLDKPAADLTVSGRKRLELARALATKPRLLLLDEVLAGLNPSEIDEMIPVIRGLVDSGVTVLMIEHVMRAVMSLAEHVWVLAQGRLIAGGTPREVTSDPSVIEAYLGHGTAQRLAREGEGR</sequence>
<evidence type="ECO:0000256" key="2">
    <source>
        <dbReference type="ARBA" id="ARBA00022475"/>
    </source>
</evidence>
<dbReference type="SMART" id="SM00382">
    <property type="entry name" value="AAA"/>
    <property type="match status" value="1"/>
</dbReference>
<dbReference type="PANTHER" id="PTHR45772">
    <property type="entry name" value="CONSERVED COMPONENT OF ABC TRANSPORTER FOR NATURAL AMINO ACIDS-RELATED"/>
    <property type="match status" value="1"/>
</dbReference>
<name>A0A0P0RLX9_9BURK</name>
<evidence type="ECO:0000256" key="5">
    <source>
        <dbReference type="ARBA" id="ARBA00022840"/>
    </source>
</evidence>
<keyword evidence="2" id="KW-1003">Cell membrane</keyword>
<feature type="domain" description="ABC transporter" evidence="6">
    <location>
        <begin position="6"/>
        <end position="238"/>
    </location>
</feature>
<evidence type="ECO:0000256" key="1">
    <source>
        <dbReference type="ARBA" id="ARBA00022448"/>
    </source>
</evidence>
<dbReference type="PANTHER" id="PTHR45772:SF8">
    <property type="entry name" value="HIGH-AFFINITY BRANCHED-CHAIN AMINO ACID TRANSPORT ATP-BINDING PROTEIN"/>
    <property type="match status" value="1"/>
</dbReference>
<dbReference type="InterPro" id="IPR003439">
    <property type="entry name" value="ABC_transporter-like_ATP-bd"/>
</dbReference>
<gene>
    <name evidence="7" type="ORF">K788_0001732</name>
</gene>
<dbReference type="SUPFAM" id="SSF52540">
    <property type="entry name" value="P-loop containing nucleoside triphosphate hydrolases"/>
    <property type="match status" value="1"/>
</dbReference>
<dbReference type="InterPro" id="IPR003593">
    <property type="entry name" value="AAA+_ATPase"/>
</dbReference>
<dbReference type="Pfam" id="PF00005">
    <property type="entry name" value="ABC_tran"/>
    <property type="match status" value="1"/>
</dbReference>
<keyword evidence="5 7" id="KW-0067">ATP-binding</keyword>
<dbReference type="EMBL" id="CP012748">
    <property type="protein sequence ID" value="ALL69907.1"/>
    <property type="molecule type" value="Genomic_DNA"/>
</dbReference>